<evidence type="ECO:0000313" key="1">
    <source>
        <dbReference type="EMBL" id="MXU87790.1"/>
    </source>
</evidence>
<protein>
    <submittedName>
        <fullName evidence="1">Uncharacterized protein</fullName>
    </submittedName>
</protein>
<reference evidence="1" key="1">
    <citation type="submission" date="2019-12" db="EMBL/GenBank/DDBJ databases">
        <title>An insight into the sialome of adult female Ixodes ricinus ticks feeding for 6 days.</title>
        <authorList>
            <person name="Perner J."/>
            <person name="Ribeiro J.M.C."/>
        </authorList>
    </citation>
    <scope>NUCLEOTIDE SEQUENCE</scope>
    <source>
        <strain evidence="1">Semi-engorged</strain>
        <tissue evidence="1">Salivary glands</tissue>
    </source>
</reference>
<accession>A0A6B0UEF8</accession>
<sequence length="98" mass="11027">MCCKNGKPDAAGPQLLGREALWVEFTDTCGHQIYLFCSNMNARKPSSCADHLQTTFRASSSSKGRLIVRTVVCSFKRFVVCSLGRRRPVDQILARYLR</sequence>
<dbReference type="AlphaFoldDB" id="A0A6B0UEF8"/>
<proteinExistence type="predicted"/>
<organism evidence="1">
    <name type="scientific">Ixodes ricinus</name>
    <name type="common">Common tick</name>
    <name type="synonym">Acarus ricinus</name>
    <dbReference type="NCBI Taxonomy" id="34613"/>
    <lineage>
        <taxon>Eukaryota</taxon>
        <taxon>Metazoa</taxon>
        <taxon>Ecdysozoa</taxon>
        <taxon>Arthropoda</taxon>
        <taxon>Chelicerata</taxon>
        <taxon>Arachnida</taxon>
        <taxon>Acari</taxon>
        <taxon>Parasitiformes</taxon>
        <taxon>Ixodida</taxon>
        <taxon>Ixodoidea</taxon>
        <taxon>Ixodidae</taxon>
        <taxon>Ixodinae</taxon>
        <taxon>Ixodes</taxon>
    </lineage>
</organism>
<name>A0A6B0UEF8_IXORI</name>
<dbReference type="EMBL" id="GIFC01005707">
    <property type="protein sequence ID" value="MXU87790.1"/>
    <property type="molecule type" value="Transcribed_RNA"/>
</dbReference>